<evidence type="ECO:0000313" key="4">
    <source>
        <dbReference type="EMBL" id="QHS81345.1"/>
    </source>
</evidence>
<name>A0A6C0APU0_9ZZZZ</name>
<evidence type="ECO:0000256" key="1">
    <source>
        <dbReference type="ARBA" id="ARBA00022723"/>
    </source>
</evidence>
<evidence type="ECO:0000256" key="2">
    <source>
        <dbReference type="ARBA" id="ARBA00022801"/>
    </source>
</evidence>
<dbReference type="GO" id="GO:0003676">
    <property type="term" value="F:nucleic acid binding"/>
    <property type="evidence" value="ECO:0007669"/>
    <property type="project" value="InterPro"/>
</dbReference>
<dbReference type="AlphaFoldDB" id="A0A6C0APU0"/>
<dbReference type="Pfam" id="PF08797">
    <property type="entry name" value="HIRAN"/>
    <property type="match status" value="1"/>
</dbReference>
<feature type="domain" description="HIRAN" evidence="3">
    <location>
        <begin position="26"/>
        <end position="83"/>
    </location>
</feature>
<dbReference type="GO" id="GO:0008270">
    <property type="term" value="F:zinc ion binding"/>
    <property type="evidence" value="ECO:0007669"/>
    <property type="project" value="InterPro"/>
</dbReference>
<protein>
    <recommendedName>
        <fullName evidence="3">HIRAN domain-containing protein</fullName>
    </recommendedName>
</protein>
<dbReference type="GO" id="GO:0016818">
    <property type="term" value="F:hydrolase activity, acting on acid anhydrides, in phosphorus-containing anhydrides"/>
    <property type="evidence" value="ECO:0007669"/>
    <property type="project" value="InterPro"/>
</dbReference>
<proteinExistence type="predicted"/>
<dbReference type="InterPro" id="IPR014905">
    <property type="entry name" value="HIRAN"/>
</dbReference>
<sequence length="109" mass="12733">MTDWVRVHGFHYNTYVQNFPVTSFLLAGVSNYKETIESIKIDDILEMEYEPLNLYDKNAIVIKRNSEICGYVPKDTMEKIVSFVPCRVKVIDKRLIKNGIYSLRVDIIL</sequence>
<organism evidence="4">
    <name type="scientific">viral metagenome</name>
    <dbReference type="NCBI Taxonomy" id="1070528"/>
    <lineage>
        <taxon>unclassified sequences</taxon>
        <taxon>metagenomes</taxon>
        <taxon>organismal metagenomes</taxon>
    </lineage>
</organism>
<dbReference type="EMBL" id="MN740734">
    <property type="protein sequence ID" value="QHS81345.1"/>
    <property type="molecule type" value="Genomic_DNA"/>
</dbReference>
<keyword evidence="1" id="KW-0479">Metal-binding</keyword>
<evidence type="ECO:0000259" key="3">
    <source>
        <dbReference type="Pfam" id="PF08797"/>
    </source>
</evidence>
<dbReference type="Gene3D" id="3.30.70.2330">
    <property type="match status" value="1"/>
</dbReference>
<keyword evidence="2" id="KW-0378">Hydrolase</keyword>
<reference evidence="4" key="1">
    <citation type="journal article" date="2020" name="Nature">
        <title>Giant virus diversity and host interactions through global metagenomics.</title>
        <authorList>
            <person name="Schulz F."/>
            <person name="Roux S."/>
            <person name="Paez-Espino D."/>
            <person name="Jungbluth S."/>
            <person name="Walsh D.A."/>
            <person name="Denef V.J."/>
            <person name="McMahon K.D."/>
            <person name="Konstantinidis K.T."/>
            <person name="Eloe-Fadrosh E.A."/>
            <person name="Kyrpides N.C."/>
            <person name="Woyke T."/>
        </authorList>
    </citation>
    <scope>NUCLEOTIDE SEQUENCE</scope>
    <source>
        <strain evidence="4">GVMAG-S-1101161-73</strain>
    </source>
</reference>
<accession>A0A6C0APU0</accession>